<reference evidence="3" key="1">
    <citation type="submission" date="2015-08" db="EMBL/GenBank/DDBJ databases">
        <title>Vibrio galatheae sp. nov., a novel member of the Vibrionaceae family isolated from the Solomon Islands.</title>
        <authorList>
            <person name="Giubergia S."/>
            <person name="Machado H."/>
            <person name="Mateiu R.V."/>
            <person name="Gram L."/>
        </authorList>
    </citation>
    <scope>NUCLEOTIDE SEQUENCE [LARGE SCALE GENOMIC DNA]</scope>
    <source>
        <strain evidence="3">DSM 19134</strain>
    </source>
</reference>
<accession>A0A0M0I1J5</accession>
<dbReference type="RefSeq" id="WP_053408357.1">
    <property type="nucleotide sequence ID" value="NZ_DAIPHI010000028.1"/>
</dbReference>
<dbReference type="Gene3D" id="3.40.630.30">
    <property type="match status" value="1"/>
</dbReference>
<evidence type="ECO:0000259" key="1">
    <source>
        <dbReference type="PROSITE" id="PS51186"/>
    </source>
</evidence>
<sequence>MTPDYKIITPRLELKLIPNEDADQLRDCVNHSPTLHRWIDWCTPDFTLEQSERFLLATRLNWVKSEAYGFGVYRRYDDELIGMVAINELYHTFNMVSLGYWIRDSFQANGYGKEALEGLINFCFEQLKVTRVEIVCDPDNLPSQKLAERCGAVFETKARNRFIYDGKPKDGMVYSIIPQ</sequence>
<dbReference type="OrthoDB" id="5292292at2"/>
<evidence type="ECO:0000313" key="3">
    <source>
        <dbReference type="Proteomes" id="UP000037530"/>
    </source>
</evidence>
<comment type="caution">
    <text evidence="2">The sequence shown here is derived from an EMBL/GenBank/DDBJ whole genome shotgun (WGS) entry which is preliminary data.</text>
</comment>
<feature type="domain" description="N-acetyltransferase" evidence="1">
    <location>
        <begin position="23"/>
        <end position="170"/>
    </location>
</feature>
<dbReference type="SUPFAM" id="SSF55729">
    <property type="entry name" value="Acyl-CoA N-acyltransferases (Nat)"/>
    <property type="match status" value="1"/>
</dbReference>
<dbReference type="InterPro" id="IPR051908">
    <property type="entry name" value="Ribosomal_N-acetyltransferase"/>
</dbReference>
<organism evidence="2 3">
    <name type="scientific">Vibrio hepatarius</name>
    <dbReference type="NCBI Taxonomy" id="171383"/>
    <lineage>
        <taxon>Bacteria</taxon>
        <taxon>Pseudomonadati</taxon>
        <taxon>Pseudomonadota</taxon>
        <taxon>Gammaproteobacteria</taxon>
        <taxon>Vibrionales</taxon>
        <taxon>Vibrionaceae</taxon>
        <taxon>Vibrio</taxon>
        <taxon>Vibrio oreintalis group</taxon>
    </lineage>
</organism>
<dbReference type="Pfam" id="PF13302">
    <property type="entry name" value="Acetyltransf_3"/>
    <property type="match status" value="1"/>
</dbReference>
<dbReference type="PATRIC" id="fig|171383.3.peg.1405"/>
<protein>
    <submittedName>
        <fullName evidence="2">Ribosomal-protein-serine acetyltransferase</fullName>
    </submittedName>
</protein>
<keyword evidence="2" id="KW-0808">Transferase</keyword>
<dbReference type="PANTHER" id="PTHR43441">
    <property type="entry name" value="RIBOSOMAL-PROTEIN-SERINE ACETYLTRANSFERASE"/>
    <property type="match status" value="1"/>
</dbReference>
<gene>
    <name evidence="2" type="ORF">AKJ31_06825</name>
</gene>
<name>A0A0M0I1J5_9VIBR</name>
<dbReference type="PANTHER" id="PTHR43441:SF11">
    <property type="entry name" value="RIBOSOMAL-PROTEIN-SERINE ACETYLTRANSFERASE"/>
    <property type="match status" value="1"/>
</dbReference>
<dbReference type="EMBL" id="LHPI01000004">
    <property type="protein sequence ID" value="KOO08196.1"/>
    <property type="molecule type" value="Genomic_DNA"/>
</dbReference>
<keyword evidence="3" id="KW-1185">Reference proteome</keyword>
<dbReference type="PROSITE" id="PS51186">
    <property type="entry name" value="GNAT"/>
    <property type="match status" value="1"/>
</dbReference>
<dbReference type="Proteomes" id="UP000037530">
    <property type="component" value="Unassembled WGS sequence"/>
</dbReference>
<proteinExistence type="predicted"/>
<dbReference type="GO" id="GO:0005737">
    <property type="term" value="C:cytoplasm"/>
    <property type="evidence" value="ECO:0007669"/>
    <property type="project" value="TreeGrafter"/>
</dbReference>
<dbReference type="GO" id="GO:1990189">
    <property type="term" value="F:protein N-terminal-serine acetyltransferase activity"/>
    <property type="evidence" value="ECO:0007669"/>
    <property type="project" value="TreeGrafter"/>
</dbReference>
<dbReference type="GO" id="GO:0008999">
    <property type="term" value="F:protein-N-terminal-alanine acetyltransferase activity"/>
    <property type="evidence" value="ECO:0007669"/>
    <property type="project" value="TreeGrafter"/>
</dbReference>
<dbReference type="InterPro" id="IPR000182">
    <property type="entry name" value="GNAT_dom"/>
</dbReference>
<evidence type="ECO:0000313" key="2">
    <source>
        <dbReference type="EMBL" id="KOO08196.1"/>
    </source>
</evidence>
<dbReference type="AlphaFoldDB" id="A0A0M0I1J5"/>
<dbReference type="STRING" id="171383.AKJ31_06825"/>
<dbReference type="InterPro" id="IPR016181">
    <property type="entry name" value="Acyl_CoA_acyltransferase"/>
</dbReference>